<feature type="compositionally biased region" description="Acidic residues" evidence="10">
    <location>
        <begin position="36"/>
        <end position="51"/>
    </location>
</feature>
<feature type="domain" description="Peptidase S11 D-alanyl-D-alanine carboxypeptidase A N-terminal" evidence="11">
    <location>
        <begin position="369"/>
        <end position="561"/>
    </location>
</feature>
<dbReference type="AlphaFoldDB" id="A0A927IBT1"/>
<gene>
    <name evidence="12" type="ORF">IF129_17130</name>
</gene>
<sequence>MSSGETPEGGPVVPSGRRAGTAVDPRGAFGRSETEPSGEDGTGADDGEPADDPAAGATPAADDPAEAEPTGPQAGASTEPADPTEPATAAEPPVATDGPEPDGPEPRAADGAQEASEADAPPPVDPPTAVIRTPAAPEDAADAADEEAGTGPETARPEGGDAEDDGAGPDAEPAVPAADPPTTAFRAVAPAPAADPEPAPEAKPQAKAEPDADPEPEPDAKPEREPDAEPGAGGADGTASRYVPLRDDARDAATAEAPEPERTRQQPLPPVPGQRAVDLLAELTNRPAPPPTPLRTFVRRVKIWTPLVALLAIVLVTAQLLRPLPEPELELTATDAYTFEGERPGIAWPTEGQAALDVEGLGSFGTHGEQKPVPIASVAKTMTAYVLLTEHPMEAGEAGASIPVDATAEKEAGYSEQGESTVGVEAGETITQEEALNALMIASANNVARLVARWDAGSEKAFVEKMNAAAQDLGMKNTTYTDPSGLLKETVSTAEDQVKLGRAVMEMEVFRDVVAKPAYTDRNGKEHANWNRLVPLYGTVGIKTGTTTAAGGNLLFAAYADVGGTRQLVIGAVLGQHRPPIIDSVLAAGKDLILSAQKALTAETVVREGDVVGVVDDGLGGRTRLVATEDVAAVGWPGLTVRLELAEGADGVPGEADTGTEVGVLTVGDGPGQVKVPVALAEPLSEPGAGAKLTRVL</sequence>
<dbReference type="InterPro" id="IPR012338">
    <property type="entry name" value="Beta-lactam/transpept-like"/>
</dbReference>
<dbReference type="GO" id="GO:0071555">
    <property type="term" value="P:cell wall organization"/>
    <property type="evidence" value="ECO:0007669"/>
    <property type="project" value="UniProtKB-KW"/>
</dbReference>
<evidence type="ECO:0000256" key="4">
    <source>
        <dbReference type="ARBA" id="ARBA00022960"/>
    </source>
</evidence>
<dbReference type="PANTHER" id="PTHR21581">
    <property type="entry name" value="D-ALANYL-D-ALANINE CARBOXYPEPTIDASE"/>
    <property type="match status" value="1"/>
</dbReference>
<feature type="compositionally biased region" description="Low complexity" evidence="10">
    <location>
        <begin position="127"/>
        <end position="138"/>
    </location>
</feature>
<evidence type="ECO:0000256" key="5">
    <source>
        <dbReference type="ARBA" id="ARBA00022984"/>
    </source>
</evidence>
<keyword evidence="5" id="KW-0573">Peptidoglycan synthesis</keyword>
<keyword evidence="12" id="KW-0645">Protease</keyword>
<organism evidence="12 13">
    <name type="scientific">Streptomyces chumphonensis</name>
    <dbReference type="NCBI Taxonomy" id="1214925"/>
    <lineage>
        <taxon>Bacteria</taxon>
        <taxon>Bacillati</taxon>
        <taxon>Actinomycetota</taxon>
        <taxon>Actinomycetes</taxon>
        <taxon>Kitasatosporales</taxon>
        <taxon>Streptomycetaceae</taxon>
        <taxon>Streptomyces</taxon>
    </lineage>
</organism>
<evidence type="ECO:0000313" key="13">
    <source>
        <dbReference type="Proteomes" id="UP000632289"/>
    </source>
</evidence>
<evidence type="ECO:0000256" key="6">
    <source>
        <dbReference type="ARBA" id="ARBA00023316"/>
    </source>
</evidence>
<feature type="compositionally biased region" description="Low complexity" evidence="10">
    <location>
        <begin position="52"/>
        <end position="97"/>
    </location>
</feature>
<feature type="compositionally biased region" description="Acidic residues" evidence="10">
    <location>
        <begin position="139"/>
        <end position="148"/>
    </location>
</feature>
<dbReference type="Gene3D" id="3.40.710.10">
    <property type="entry name" value="DD-peptidase/beta-lactamase superfamily"/>
    <property type="match status" value="1"/>
</dbReference>
<dbReference type="Proteomes" id="UP000632289">
    <property type="component" value="Unassembled WGS sequence"/>
</dbReference>
<dbReference type="GO" id="GO:0008360">
    <property type="term" value="P:regulation of cell shape"/>
    <property type="evidence" value="ECO:0007669"/>
    <property type="project" value="UniProtKB-KW"/>
</dbReference>
<dbReference type="SUPFAM" id="SSF56601">
    <property type="entry name" value="beta-lactamase/transpeptidase-like"/>
    <property type="match status" value="1"/>
</dbReference>
<name>A0A927IBT1_9ACTN</name>
<keyword evidence="3" id="KW-0378">Hydrolase</keyword>
<reference evidence="12" key="1">
    <citation type="submission" date="2020-09" db="EMBL/GenBank/DDBJ databases">
        <title>Secondary metabolite and genome analysis of marine Streptomyces chumphonensis KK1-2T.</title>
        <authorList>
            <person name="Phongsopitanun W."/>
            <person name="Kanchanasin P."/>
            <person name="Pittayakhajonwut P."/>
            <person name="Suwanborirux K."/>
            <person name="Tanasupawat S."/>
        </authorList>
    </citation>
    <scope>NUCLEOTIDE SEQUENCE</scope>
    <source>
        <strain evidence="12">KK1-2</strain>
    </source>
</reference>
<dbReference type="InterPro" id="IPR001967">
    <property type="entry name" value="Peptidase_S11_N"/>
</dbReference>
<comment type="similarity">
    <text evidence="1 9">Belongs to the peptidase S11 family.</text>
</comment>
<feature type="compositionally biased region" description="Low complexity" evidence="10">
    <location>
        <begin position="168"/>
        <end position="181"/>
    </location>
</feature>
<dbReference type="PRINTS" id="PR00725">
    <property type="entry name" value="DADACBPTASE1"/>
</dbReference>
<feature type="active site" evidence="7">
    <location>
        <position position="443"/>
    </location>
</feature>
<dbReference type="GO" id="GO:0009002">
    <property type="term" value="F:serine-type D-Ala-D-Ala carboxypeptidase activity"/>
    <property type="evidence" value="ECO:0007669"/>
    <property type="project" value="InterPro"/>
</dbReference>
<keyword evidence="6" id="KW-0961">Cell wall biogenesis/degradation</keyword>
<proteinExistence type="inferred from homology"/>
<accession>A0A927IBT1</accession>
<feature type="active site" description="Proton acceptor" evidence="7">
    <location>
        <position position="380"/>
    </location>
</feature>
<keyword evidence="12" id="KW-0121">Carboxypeptidase</keyword>
<dbReference type="GO" id="GO:0009252">
    <property type="term" value="P:peptidoglycan biosynthetic process"/>
    <property type="evidence" value="ECO:0007669"/>
    <property type="project" value="UniProtKB-KW"/>
</dbReference>
<dbReference type="InterPro" id="IPR018044">
    <property type="entry name" value="Peptidase_S11"/>
</dbReference>
<protein>
    <submittedName>
        <fullName evidence="12">D-alanyl-D-alanine carboxypeptidase</fullName>
    </submittedName>
</protein>
<evidence type="ECO:0000256" key="3">
    <source>
        <dbReference type="ARBA" id="ARBA00022801"/>
    </source>
</evidence>
<evidence type="ECO:0000259" key="11">
    <source>
        <dbReference type="Pfam" id="PF00768"/>
    </source>
</evidence>
<evidence type="ECO:0000256" key="10">
    <source>
        <dbReference type="SAM" id="MobiDB-lite"/>
    </source>
</evidence>
<feature type="binding site" evidence="8">
    <location>
        <position position="543"/>
    </location>
    <ligand>
        <name>substrate</name>
    </ligand>
</feature>
<evidence type="ECO:0000313" key="12">
    <source>
        <dbReference type="EMBL" id="MBD3933268.1"/>
    </source>
</evidence>
<feature type="compositionally biased region" description="Basic and acidic residues" evidence="10">
    <location>
        <begin position="218"/>
        <end position="227"/>
    </location>
</feature>
<feature type="compositionally biased region" description="Basic and acidic residues" evidence="10">
    <location>
        <begin position="244"/>
        <end position="264"/>
    </location>
</feature>
<evidence type="ECO:0000256" key="2">
    <source>
        <dbReference type="ARBA" id="ARBA00022729"/>
    </source>
</evidence>
<keyword evidence="13" id="KW-1185">Reference proteome</keyword>
<dbReference type="Pfam" id="PF00768">
    <property type="entry name" value="Peptidase_S11"/>
    <property type="match status" value="1"/>
</dbReference>
<evidence type="ECO:0000256" key="8">
    <source>
        <dbReference type="PIRSR" id="PIRSR618044-2"/>
    </source>
</evidence>
<dbReference type="GO" id="GO:0006508">
    <property type="term" value="P:proteolysis"/>
    <property type="evidence" value="ECO:0007669"/>
    <property type="project" value="InterPro"/>
</dbReference>
<dbReference type="PANTHER" id="PTHR21581:SF33">
    <property type="entry name" value="D-ALANYL-D-ALANINE CARBOXYPEPTIDASE DACB"/>
    <property type="match status" value="1"/>
</dbReference>
<evidence type="ECO:0000256" key="9">
    <source>
        <dbReference type="RuleBase" id="RU004016"/>
    </source>
</evidence>
<dbReference type="EMBL" id="JACXYU010000009">
    <property type="protein sequence ID" value="MBD3933268.1"/>
    <property type="molecule type" value="Genomic_DNA"/>
</dbReference>
<keyword evidence="2" id="KW-0732">Signal</keyword>
<evidence type="ECO:0000256" key="7">
    <source>
        <dbReference type="PIRSR" id="PIRSR618044-1"/>
    </source>
</evidence>
<feature type="active site" description="Acyl-ester intermediate" evidence="7">
    <location>
        <position position="377"/>
    </location>
</feature>
<evidence type="ECO:0000256" key="1">
    <source>
        <dbReference type="ARBA" id="ARBA00007164"/>
    </source>
</evidence>
<feature type="region of interest" description="Disordered" evidence="10">
    <location>
        <begin position="1"/>
        <end position="272"/>
    </location>
</feature>
<keyword evidence="4" id="KW-0133">Cell shape</keyword>
<comment type="caution">
    <text evidence="12">The sequence shown here is derived from an EMBL/GenBank/DDBJ whole genome shotgun (WGS) entry which is preliminary data.</text>
</comment>